<dbReference type="AlphaFoldDB" id="A0A3G8XZL5"/>
<evidence type="ECO:0000313" key="2">
    <source>
        <dbReference type="Proteomes" id="UP000270185"/>
    </source>
</evidence>
<dbReference type="KEGG" id="ccas:EIB73_13685"/>
<keyword evidence="2" id="KW-1185">Reference proteome</keyword>
<name>A0A3G8XZL5_9FLAO</name>
<evidence type="ECO:0000313" key="1">
    <source>
        <dbReference type="EMBL" id="AZI34161.1"/>
    </source>
</evidence>
<dbReference type="OrthoDB" id="7054537at2"/>
<sequence length="234" mass="27193">MSINKEGVYDAYLWTSFFNEKSNDYLIALLEKWNIKKVFLSVNSTMDLSKLKSFQTLASEKGIQVDFLVGENSYAEETDGFVHLEKVMLTGKNLGFKGIHLDIEPHTFDDYEDQTAKYSEIQVNLFREAKKWCDAHGMDLSVSVPMYLPIKVARTLGRNNITTHIMAYGNSSLDFKLEQTQKMRKILKKNDRWAFEIEDFSDYESLKETENELIKRGITEFTYHDVAQMDGFKK</sequence>
<accession>A0A3G8XZL5</accession>
<organism evidence="1 2">
    <name type="scientific">Kaistella carnis</name>
    <dbReference type="NCBI Taxonomy" id="1241979"/>
    <lineage>
        <taxon>Bacteria</taxon>
        <taxon>Pseudomonadati</taxon>
        <taxon>Bacteroidota</taxon>
        <taxon>Flavobacteriia</taxon>
        <taxon>Flavobacteriales</taxon>
        <taxon>Weeksellaceae</taxon>
        <taxon>Chryseobacterium group</taxon>
        <taxon>Kaistella</taxon>
    </lineage>
</organism>
<dbReference type="Proteomes" id="UP000270185">
    <property type="component" value="Chromosome"/>
</dbReference>
<dbReference type="EMBL" id="CP034159">
    <property type="protein sequence ID" value="AZI34161.1"/>
    <property type="molecule type" value="Genomic_DNA"/>
</dbReference>
<reference evidence="2" key="1">
    <citation type="submission" date="2018-11" db="EMBL/GenBank/DDBJ databases">
        <title>Proposal to divide the Flavobacteriaceae and reorganize its genera based on Amino Acid Identity values calculated from whole genome sequences.</title>
        <authorList>
            <person name="Nicholson A.C."/>
            <person name="Gulvik C.A."/>
            <person name="Whitney A.M."/>
            <person name="Humrighouse B.W."/>
            <person name="Bell M."/>
            <person name="Holmes B."/>
            <person name="Steigerwalt A.G."/>
            <person name="Villarma A."/>
            <person name="Sheth M."/>
            <person name="Batra D."/>
            <person name="Pryor J."/>
            <person name="Bernardet J.-F."/>
            <person name="Hugo C."/>
            <person name="Kampfer P."/>
            <person name="Newman J.D."/>
            <person name="McQuiston J.R."/>
        </authorList>
    </citation>
    <scope>NUCLEOTIDE SEQUENCE [LARGE SCALE GENOMIC DNA]</scope>
    <source>
        <strain evidence="2">G0081</strain>
    </source>
</reference>
<dbReference type="RefSeq" id="WP_125025797.1">
    <property type="nucleotide sequence ID" value="NZ_CP034159.1"/>
</dbReference>
<protein>
    <submittedName>
        <fullName evidence="1">Uncharacterized protein</fullName>
    </submittedName>
</protein>
<proteinExistence type="predicted"/>
<gene>
    <name evidence="1" type="ORF">EIB73_13685</name>
</gene>